<sequence>MLVACRAVVDPTVAIYQHALVRWFGLDRRVEGTDGPRHL</sequence>
<reference evidence="1 2" key="1">
    <citation type="submission" date="2017-06" db="EMBL/GenBank/DDBJ databases">
        <authorList>
            <person name="Kim H.J."/>
            <person name="Triplett B.A."/>
        </authorList>
    </citation>
    <scope>NUCLEOTIDE SEQUENCE [LARGE SCALE GENOMIC DNA]</scope>
    <source>
        <strain evidence="1 2">DSM 44272</strain>
    </source>
</reference>
<dbReference type="Proteomes" id="UP000198403">
    <property type="component" value="Unassembled WGS sequence"/>
</dbReference>
<name>A0A238W2X8_9ACTN</name>
<protein>
    <submittedName>
        <fullName evidence="1">Uncharacterized protein</fullName>
    </submittedName>
</protein>
<dbReference type="EMBL" id="FZNO01000006">
    <property type="protein sequence ID" value="SNR40694.1"/>
    <property type="molecule type" value="Genomic_DNA"/>
</dbReference>
<evidence type="ECO:0000313" key="1">
    <source>
        <dbReference type="EMBL" id="SNR40694.1"/>
    </source>
</evidence>
<evidence type="ECO:0000313" key="2">
    <source>
        <dbReference type="Proteomes" id="UP000198403"/>
    </source>
</evidence>
<dbReference type="AlphaFoldDB" id="A0A238W2X8"/>
<keyword evidence="2" id="KW-1185">Reference proteome</keyword>
<accession>A0A238W2X8</accession>
<gene>
    <name evidence="1" type="ORF">SAMN06272737_10644</name>
</gene>
<organism evidence="1 2">
    <name type="scientific">Blastococcus mobilis</name>
    <dbReference type="NCBI Taxonomy" id="1938746"/>
    <lineage>
        <taxon>Bacteria</taxon>
        <taxon>Bacillati</taxon>
        <taxon>Actinomycetota</taxon>
        <taxon>Actinomycetes</taxon>
        <taxon>Geodermatophilales</taxon>
        <taxon>Geodermatophilaceae</taxon>
        <taxon>Blastococcus</taxon>
    </lineage>
</organism>
<proteinExistence type="predicted"/>